<dbReference type="Gene3D" id="1.10.3370.10">
    <property type="entry name" value="SecY subunit domain"/>
    <property type="match status" value="1"/>
</dbReference>
<feature type="transmembrane region" description="Helical" evidence="3">
    <location>
        <begin position="331"/>
        <end position="352"/>
    </location>
</feature>
<feature type="transmembrane region" description="Helical" evidence="3">
    <location>
        <begin position="89"/>
        <end position="111"/>
    </location>
</feature>
<dbReference type="Proteomes" id="UP001341840">
    <property type="component" value="Unassembled WGS sequence"/>
</dbReference>
<feature type="transmembrane region" description="Helical" evidence="3">
    <location>
        <begin position="163"/>
        <end position="185"/>
    </location>
</feature>
<proteinExistence type="inferred from homology"/>
<organism evidence="4 5">
    <name type="scientific">Stylosanthes scabra</name>
    <dbReference type="NCBI Taxonomy" id="79078"/>
    <lineage>
        <taxon>Eukaryota</taxon>
        <taxon>Viridiplantae</taxon>
        <taxon>Streptophyta</taxon>
        <taxon>Embryophyta</taxon>
        <taxon>Tracheophyta</taxon>
        <taxon>Spermatophyta</taxon>
        <taxon>Magnoliopsida</taxon>
        <taxon>eudicotyledons</taxon>
        <taxon>Gunneridae</taxon>
        <taxon>Pentapetalae</taxon>
        <taxon>rosids</taxon>
        <taxon>fabids</taxon>
        <taxon>Fabales</taxon>
        <taxon>Fabaceae</taxon>
        <taxon>Papilionoideae</taxon>
        <taxon>50 kb inversion clade</taxon>
        <taxon>dalbergioids sensu lato</taxon>
        <taxon>Dalbergieae</taxon>
        <taxon>Pterocarpus clade</taxon>
        <taxon>Stylosanthes</taxon>
    </lineage>
</organism>
<gene>
    <name evidence="4" type="ORF">PIB30_022305</name>
</gene>
<keyword evidence="3" id="KW-1133">Transmembrane helix</keyword>
<dbReference type="Pfam" id="PF00344">
    <property type="entry name" value="SecY"/>
    <property type="match status" value="1"/>
</dbReference>
<evidence type="ECO:0008006" key="6">
    <source>
        <dbReference type="Google" id="ProtNLM"/>
    </source>
</evidence>
<feature type="transmembrane region" description="Helical" evidence="3">
    <location>
        <begin position="62"/>
        <end position="82"/>
    </location>
</feature>
<dbReference type="InterPro" id="IPR002208">
    <property type="entry name" value="SecY/SEC61-alpha"/>
</dbReference>
<keyword evidence="3" id="KW-0812">Transmembrane</keyword>
<feature type="transmembrane region" description="Helical" evidence="3">
    <location>
        <begin position="206"/>
        <end position="226"/>
    </location>
</feature>
<feature type="transmembrane region" description="Helical" evidence="3">
    <location>
        <begin position="34"/>
        <end position="56"/>
    </location>
</feature>
<dbReference type="PIRSF" id="PIRSF004557">
    <property type="entry name" value="SecY"/>
    <property type="match status" value="1"/>
</dbReference>
<sequence length="383" mass="43082">MEFGISQIVIARYMMYLLVESRTTRNHDAAVRNAYQMILGIIITIVQAFACIKYGMYGQLGWVDSLCVMIQLSVGGITVIYLDQYFQKGYGLISSGTSLFVATNISCSMLQKAFSFTRIKSERGAEFEGAVIALFHLLFTRTDKSGALYEAFFRQNLPNFTNLLATLFIFLLVVWFHGVCFLVPVRSTNFSGMKNRYPIKLFYTSNMPIILQSSLVSIIYLISQFLHWNFSTNIFTYLLGNWKLCEHSGQFIPVSGLAYLVTTPSLAHMAADPFLALFSVLNLLIMVGGCVFFSKIWTEVSGTTAKPVLEKIWKLQWTIDGLMNRDMQKELNRYIVTAVGYGGICMGALTVLGDLFMGPFGTGTEILLASTILCQFHDEILRR</sequence>
<evidence type="ECO:0000313" key="5">
    <source>
        <dbReference type="Proteomes" id="UP001341840"/>
    </source>
</evidence>
<evidence type="ECO:0000256" key="2">
    <source>
        <dbReference type="RuleBase" id="RU004349"/>
    </source>
</evidence>
<evidence type="ECO:0000313" key="4">
    <source>
        <dbReference type="EMBL" id="MED6157338.1"/>
    </source>
</evidence>
<feature type="transmembrane region" description="Helical" evidence="3">
    <location>
        <begin position="274"/>
        <end position="293"/>
    </location>
</feature>
<reference evidence="4 5" key="1">
    <citation type="journal article" date="2023" name="Plants (Basel)">
        <title>Bridging the Gap: Combining Genomics and Transcriptomics Approaches to Understand Stylosanthes scabra, an Orphan Legume from the Brazilian Caatinga.</title>
        <authorList>
            <person name="Ferreira-Neto J.R.C."/>
            <person name="da Silva M.D."/>
            <person name="Binneck E."/>
            <person name="de Melo N.F."/>
            <person name="da Silva R.H."/>
            <person name="de Melo A.L.T.M."/>
            <person name="Pandolfi V."/>
            <person name="Bustamante F.O."/>
            <person name="Brasileiro-Vidal A.C."/>
            <person name="Benko-Iseppon A.M."/>
        </authorList>
    </citation>
    <scope>NUCLEOTIDE SEQUENCE [LARGE SCALE GENOMIC DNA]</scope>
    <source>
        <tissue evidence="4">Leaves</tissue>
    </source>
</reference>
<dbReference type="PANTHER" id="PTHR10906">
    <property type="entry name" value="SECY/SEC61-ALPHA FAMILY MEMBER"/>
    <property type="match status" value="1"/>
</dbReference>
<comment type="subcellular location">
    <subcellularLocation>
        <location evidence="1">Plastid</location>
        <location evidence="1">Chloroplast thylakoid membrane</location>
        <topology evidence="1">Multi-pass membrane protein</topology>
    </subcellularLocation>
</comment>
<accession>A0ABU6UCE1</accession>
<comment type="caution">
    <text evidence="4">The sequence shown here is derived from an EMBL/GenBank/DDBJ whole genome shotgun (WGS) entry which is preliminary data.</text>
</comment>
<keyword evidence="3" id="KW-0472">Membrane</keyword>
<evidence type="ECO:0000256" key="1">
    <source>
        <dbReference type="ARBA" id="ARBA00004454"/>
    </source>
</evidence>
<keyword evidence="5" id="KW-1185">Reference proteome</keyword>
<evidence type="ECO:0000256" key="3">
    <source>
        <dbReference type="SAM" id="Phobius"/>
    </source>
</evidence>
<dbReference type="EMBL" id="JASCZI010120904">
    <property type="protein sequence ID" value="MED6157338.1"/>
    <property type="molecule type" value="Genomic_DNA"/>
</dbReference>
<dbReference type="InterPro" id="IPR023201">
    <property type="entry name" value="SecY_dom_sf"/>
</dbReference>
<name>A0ABU6UCE1_9FABA</name>
<protein>
    <recommendedName>
        <fullName evidence="6">Translocon Sec61/SecY plug domain-containing protein</fullName>
    </recommendedName>
</protein>
<dbReference type="SUPFAM" id="SSF103491">
    <property type="entry name" value="Preprotein translocase SecY subunit"/>
    <property type="match status" value="1"/>
</dbReference>
<comment type="similarity">
    <text evidence="2">Belongs to the SecY/SEC61-alpha family.</text>
</comment>